<proteinExistence type="predicted"/>
<dbReference type="EMBL" id="NJAI01000001">
    <property type="protein sequence ID" value="PHM57748.1"/>
    <property type="molecule type" value="Genomic_DNA"/>
</dbReference>
<comment type="caution">
    <text evidence="1">The sequence shown here is derived from an EMBL/GenBank/DDBJ whole genome shotgun (WGS) entry which is preliminary data.</text>
</comment>
<dbReference type="Proteomes" id="UP000225433">
    <property type="component" value="Unassembled WGS sequence"/>
</dbReference>
<name>A0A2G0QEW7_XENHO</name>
<sequence>MYDFLLNQTWPDFLLPEALTPNPHQTWPEKIVGITRRVQDYTDCTIKRKDHTQIVAPE</sequence>
<protein>
    <submittedName>
        <fullName evidence="1">Uncharacterized protein</fullName>
    </submittedName>
</protein>
<accession>A0A2G0QEW7</accession>
<organism evidence="1 2">
    <name type="scientific">Xenorhabdus hominickii</name>
    <dbReference type="NCBI Taxonomy" id="351679"/>
    <lineage>
        <taxon>Bacteria</taxon>
        <taxon>Pseudomonadati</taxon>
        <taxon>Pseudomonadota</taxon>
        <taxon>Gammaproteobacteria</taxon>
        <taxon>Enterobacterales</taxon>
        <taxon>Morganellaceae</taxon>
        <taxon>Xenorhabdus</taxon>
    </lineage>
</organism>
<evidence type="ECO:0000313" key="2">
    <source>
        <dbReference type="Proteomes" id="UP000225433"/>
    </source>
</evidence>
<dbReference type="AlphaFoldDB" id="A0A2G0QEW7"/>
<reference evidence="1 2" key="1">
    <citation type="journal article" date="2017" name="Nat. Microbiol.">
        <title>Natural product diversity associated with the nematode symbionts Photorhabdus and Xenorhabdus.</title>
        <authorList>
            <person name="Tobias N.J."/>
            <person name="Wolff H."/>
            <person name="Djahanschiri B."/>
            <person name="Grundmann F."/>
            <person name="Kronenwerth M."/>
            <person name="Shi Y.M."/>
            <person name="Simonyi S."/>
            <person name="Grun P."/>
            <person name="Shapiro-Ilan D."/>
            <person name="Pidot S.J."/>
            <person name="Stinear T.P."/>
            <person name="Ebersberger I."/>
            <person name="Bode H.B."/>
        </authorList>
    </citation>
    <scope>NUCLEOTIDE SEQUENCE [LARGE SCALE GENOMIC DNA]</scope>
    <source>
        <strain evidence="1 2">DSM 17903</strain>
    </source>
</reference>
<gene>
    <name evidence="1" type="ORF">Xhom_00746</name>
</gene>
<evidence type="ECO:0000313" key="1">
    <source>
        <dbReference type="EMBL" id="PHM57748.1"/>
    </source>
</evidence>